<dbReference type="PANTHER" id="PTHR42899">
    <property type="entry name" value="SPERMATOGENESIS-ASSOCIATED PROTEIN 20"/>
    <property type="match status" value="1"/>
</dbReference>
<dbReference type="PANTHER" id="PTHR42899:SF1">
    <property type="entry name" value="SPERMATOGENESIS-ASSOCIATED PROTEIN 20"/>
    <property type="match status" value="1"/>
</dbReference>
<dbReference type="InterPro" id="IPR036249">
    <property type="entry name" value="Thioredoxin-like_sf"/>
</dbReference>
<dbReference type="InterPro" id="IPR024705">
    <property type="entry name" value="Ssp411"/>
</dbReference>
<name>A0A5J4J863_9BACI</name>
<dbReference type="SUPFAM" id="SSF52833">
    <property type="entry name" value="Thioredoxin-like"/>
    <property type="match status" value="1"/>
</dbReference>
<dbReference type="EMBL" id="BKZQ01000035">
    <property type="protein sequence ID" value="GER71082.1"/>
    <property type="molecule type" value="Genomic_DNA"/>
</dbReference>
<dbReference type="InterPro" id="IPR012341">
    <property type="entry name" value="6hp_glycosidase-like_sf"/>
</dbReference>
<evidence type="ECO:0000259" key="2">
    <source>
        <dbReference type="Pfam" id="PF03190"/>
    </source>
</evidence>
<feature type="domain" description="Spermatogenesis-associated protein 20-like TRX" evidence="2">
    <location>
        <begin position="8"/>
        <end position="169"/>
    </location>
</feature>
<keyword evidence="4" id="KW-1185">Reference proteome</keyword>
<gene>
    <name evidence="3" type="primary">yyaL</name>
    <name evidence="3" type="ORF">BpJC7_23850</name>
</gene>
<evidence type="ECO:0000313" key="3">
    <source>
        <dbReference type="EMBL" id="GER71082.1"/>
    </source>
</evidence>
<dbReference type="Proteomes" id="UP000391919">
    <property type="component" value="Unassembled WGS sequence"/>
</dbReference>
<sequence>MLENKKPNRLIGEKSPYLLQHAYNPVDWYPWGKEAFTKAKRENKPVFVSIGYSTCHWCHVMKRECFEDEEVAKKLNESFVSIKVDREERPDIDSIYMNVCQMLIGHGGWPLNVFLTPDQKPFYAGTYFPKYSRYGHPGFLDVLARLQQLYQQKQGELASYAEKITEALKQKSQTESGTGPVLEVAHDAYRQLEASFDDEFGGFGQAPKFPMPHQFMFLMRYASLQGEEKALHMTEKSMKAMISGGIWDHIGGGFARYSTDREWLVPHFEKMLYDQALMLYVLAEMYMITKEDQWKETALTLTAFLRREMLDETGVFYSAIDADSEGEEGKYYIWGKEDIFMLLGHEAAEIFCKAYNITEAGNFEGKNIPNLIGTNFQNIAASFGRSVRELKHLLSESREVLRRARGKRVYPHLDDKILTAWNALMIASLAKASRAFQEPEMLDMAQKALAFIESRLWVDGKLHVRYRDGDVRYPAYLDDYAYLLWAYLELYDAVQDPRHLNRAMDFCEIMFDSFWDHENGGFFFTGKSSEALLLRQKQAFDDALPSGNSVAAVMLWRLSKYTGEMSYAEKAKTILACFQEDIEQYPGSFLFMLQSLMGIAAGGREIVITGSSEQDRAHFKKSFIRRFLPFDCLIEADPLDPRPFWADKTEKEKPFVLFLCEHFACQQPVYDLQDALEALEKMD</sequence>
<comment type="caution">
    <text evidence="3">The sequence shown here is derived from an EMBL/GenBank/DDBJ whole genome shotgun (WGS) entry which is preliminary data.</text>
</comment>
<dbReference type="PIRSF" id="PIRSF006402">
    <property type="entry name" value="UCP006402_thioredoxin"/>
    <property type="match status" value="1"/>
</dbReference>
<evidence type="ECO:0000256" key="1">
    <source>
        <dbReference type="SAM" id="Coils"/>
    </source>
</evidence>
<accession>A0A5J4J863</accession>
<dbReference type="AlphaFoldDB" id="A0A5J4J863"/>
<dbReference type="Pfam" id="PF03190">
    <property type="entry name" value="Thioredox_DsbH"/>
    <property type="match status" value="1"/>
</dbReference>
<organism evidence="3 4">
    <name type="scientific">Weizmannia acidilactici</name>
    <dbReference type="NCBI Taxonomy" id="2607726"/>
    <lineage>
        <taxon>Bacteria</taxon>
        <taxon>Bacillati</taxon>
        <taxon>Bacillota</taxon>
        <taxon>Bacilli</taxon>
        <taxon>Bacillales</taxon>
        <taxon>Bacillaceae</taxon>
        <taxon>Heyndrickxia</taxon>
    </lineage>
</organism>
<proteinExistence type="predicted"/>
<reference evidence="3 4" key="1">
    <citation type="submission" date="2019-09" db="EMBL/GenBank/DDBJ databases">
        <title>Draft genome sequence of Bacillus sp. JC-7.</title>
        <authorList>
            <person name="Tanaka N."/>
            <person name="Shiwa Y."/>
            <person name="Fujita N."/>
            <person name="Tanasupawat S."/>
        </authorList>
    </citation>
    <scope>NUCLEOTIDE SEQUENCE [LARGE SCALE GENOMIC DNA]</scope>
    <source>
        <strain evidence="3 4">JC-7</strain>
    </source>
</reference>
<dbReference type="Gene3D" id="1.50.10.10">
    <property type="match status" value="2"/>
</dbReference>
<dbReference type="InterPro" id="IPR004879">
    <property type="entry name" value="Ssp411-like_TRX"/>
</dbReference>
<protein>
    <recommendedName>
        <fullName evidence="2">Spermatogenesis-associated protein 20-like TRX domain-containing protein</fullName>
    </recommendedName>
</protein>
<evidence type="ECO:0000313" key="4">
    <source>
        <dbReference type="Proteomes" id="UP000391919"/>
    </source>
</evidence>
<feature type="coiled-coil region" evidence="1">
    <location>
        <begin position="143"/>
        <end position="170"/>
    </location>
</feature>
<dbReference type="CDD" id="cd02955">
    <property type="entry name" value="SSP411"/>
    <property type="match status" value="1"/>
</dbReference>
<dbReference type="Gene3D" id="3.40.30.10">
    <property type="entry name" value="Glutaredoxin"/>
    <property type="match status" value="1"/>
</dbReference>
<dbReference type="InterPro" id="IPR008928">
    <property type="entry name" value="6-hairpin_glycosidase_sf"/>
</dbReference>
<keyword evidence="1" id="KW-0175">Coiled coil</keyword>
<dbReference type="SUPFAM" id="SSF48208">
    <property type="entry name" value="Six-hairpin glycosidases"/>
    <property type="match status" value="1"/>
</dbReference>
<dbReference type="GO" id="GO:0005975">
    <property type="term" value="P:carbohydrate metabolic process"/>
    <property type="evidence" value="ECO:0007669"/>
    <property type="project" value="InterPro"/>
</dbReference>